<keyword evidence="6" id="KW-0408">Iron</keyword>
<dbReference type="FunFam" id="1.10.640.10:FF:000003">
    <property type="entry name" value="chorion peroxidase"/>
    <property type="match status" value="1"/>
</dbReference>
<evidence type="ECO:0000256" key="4">
    <source>
        <dbReference type="ARBA" id="ARBA00022729"/>
    </source>
</evidence>
<dbReference type="InterPro" id="IPR037120">
    <property type="entry name" value="Haem_peroxidase_sf_animal"/>
</dbReference>
<dbReference type="PANTHER" id="PTHR11475">
    <property type="entry name" value="OXIDASE/PEROXIDASE"/>
    <property type="match status" value="1"/>
</dbReference>
<dbReference type="PROSITE" id="PS50292">
    <property type="entry name" value="PEROXIDASE_3"/>
    <property type="match status" value="1"/>
</dbReference>
<keyword evidence="2" id="KW-0964">Secreted</keyword>
<evidence type="ECO:0000259" key="8">
    <source>
        <dbReference type="Pfam" id="PF14295"/>
    </source>
</evidence>
<dbReference type="InterPro" id="IPR019791">
    <property type="entry name" value="Haem_peroxidase_animal"/>
</dbReference>
<evidence type="ECO:0000256" key="3">
    <source>
        <dbReference type="ARBA" id="ARBA00022559"/>
    </source>
</evidence>
<accession>A0AAD5KIQ4</accession>
<organism evidence="9 10">
    <name type="scientific">Daphnia sinensis</name>
    <dbReference type="NCBI Taxonomy" id="1820382"/>
    <lineage>
        <taxon>Eukaryota</taxon>
        <taxon>Metazoa</taxon>
        <taxon>Ecdysozoa</taxon>
        <taxon>Arthropoda</taxon>
        <taxon>Crustacea</taxon>
        <taxon>Branchiopoda</taxon>
        <taxon>Diplostraca</taxon>
        <taxon>Cladocera</taxon>
        <taxon>Anomopoda</taxon>
        <taxon>Daphniidae</taxon>
        <taxon>Daphnia</taxon>
        <taxon>Daphnia similis group</taxon>
    </lineage>
</organism>
<feature type="domain" description="Apple" evidence="8">
    <location>
        <begin position="987"/>
        <end position="1026"/>
    </location>
</feature>
<dbReference type="Gene3D" id="3.50.4.10">
    <property type="entry name" value="Hepatocyte Growth Factor"/>
    <property type="match status" value="3"/>
</dbReference>
<keyword evidence="6" id="KW-0349">Heme</keyword>
<keyword evidence="10" id="KW-1185">Reference proteome</keyword>
<reference evidence="9 10" key="1">
    <citation type="submission" date="2022-05" db="EMBL/GenBank/DDBJ databases">
        <title>A multi-omics perspective on studying reproductive biology in Daphnia sinensis.</title>
        <authorList>
            <person name="Jia J."/>
        </authorList>
    </citation>
    <scope>NUCLEOTIDE SEQUENCE [LARGE SCALE GENOMIC DNA]</scope>
    <source>
        <strain evidence="9 10">WSL</strain>
    </source>
</reference>
<comment type="caution">
    <text evidence="9">The sequence shown here is derived from an EMBL/GenBank/DDBJ whole genome shotgun (WGS) entry which is preliminary data.</text>
</comment>
<dbReference type="PRINTS" id="PR00457">
    <property type="entry name" value="ANPEROXIDASE"/>
</dbReference>
<evidence type="ECO:0000256" key="1">
    <source>
        <dbReference type="ARBA" id="ARBA00004613"/>
    </source>
</evidence>
<dbReference type="GO" id="GO:0020037">
    <property type="term" value="F:heme binding"/>
    <property type="evidence" value="ECO:0007669"/>
    <property type="project" value="InterPro"/>
</dbReference>
<dbReference type="Pfam" id="PF03098">
    <property type="entry name" value="An_peroxidase"/>
    <property type="match status" value="1"/>
</dbReference>
<dbReference type="AlphaFoldDB" id="A0AAD5KIQ4"/>
<keyword evidence="4 7" id="KW-0732">Signal</keyword>
<feature type="domain" description="Apple" evidence="8">
    <location>
        <begin position="45"/>
        <end position="81"/>
    </location>
</feature>
<evidence type="ECO:0000313" key="10">
    <source>
        <dbReference type="Proteomes" id="UP000820818"/>
    </source>
</evidence>
<keyword evidence="3" id="KW-0560">Oxidoreductase</keyword>
<dbReference type="SUPFAM" id="SSF48113">
    <property type="entry name" value="Heme-dependent peroxidases"/>
    <property type="match status" value="1"/>
</dbReference>
<evidence type="ECO:0000256" key="7">
    <source>
        <dbReference type="SAM" id="SignalP"/>
    </source>
</evidence>
<dbReference type="GO" id="GO:0006979">
    <property type="term" value="P:response to oxidative stress"/>
    <property type="evidence" value="ECO:0007669"/>
    <property type="project" value="InterPro"/>
</dbReference>
<dbReference type="GO" id="GO:0005576">
    <property type="term" value="C:extracellular region"/>
    <property type="evidence" value="ECO:0007669"/>
    <property type="project" value="UniProtKB-SubCell"/>
</dbReference>
<keyword evidence="5" id="KW-0325">Glycoprotein</keyword>
<dbReference type="Pfam" id="PF14295">
    <property type="entry name" value="PAN_4"/>
    <property type="match status" value="3"/>
</dbReference>
<dbReference type="PANTHER" id="PTHR11475:SF4">
    <property type="entry name" value="CHORION PEROXIDASE"/>
    <property type="match status" value="1"/>
</dbReference>
<dbReference type="Proteomes" id="UP000820818">
    <property type="component" value="Linkage Group LG9"/>
</dbReference>
<feature type="chain" id="PRO_5042094183" description="Apple domain-containing protein" evidence="7">
    <location>
        <begin position="26"/>
        <end position="1049"/>
    </location>
</feature>
<feature type="signal peptide" evidence="7">
    <location>
        <begin position="1"/>
        <end position="25"/>
    </location>
</feature>
<dbReference type="EMBL" id="WJBH02000009">
    <property type="protein sequence ID" value="KAI9553236.1"/>
    <property type="molecule type" value="Genomic_DNA"/>
</dbReference>
<evidence type="ECO:0000313" key="9">
    <source>
        <dbReference type="EMBL" id="KAI9553236.1"/>
    </source>
</evidence>
<dbReference type="Gene3D" id="1.10.640.10">
    <property type="entry name" value="Haem peroxidase domain superfamily, animal type"/>
    <property type="match status" value="1"/>
</dbReference>
<dbReference type="InterPro" id="IPR003609">
    <property type="entry name" value="Pan_app"/>
</dbReference>
<sequence>MKTTMIPFASVIFVILLLLNSPSSANGNTGWNDGGGDVKWRMDCDFPGFDIEQIESPGEQCGTICVANPQCTHFTHVNGLCFLKAAPLSTPHIPIQADRNAVCGFVPWKFQPGRDHWNTDNGGLKWLLNCDFFGNDIGQQPGTGEQCGSICLANPECNHFRFINGICFIKKAPPSTQRTATNGGMCGFVPWRKGTCANVGGFQSTCRPMVECAAWYDLLLTTPGTSCILSDGKSPGSCCPGLPHNRHGGKYFEQPSYGTSHDLQLESNIQSQLGAAQQASQALFQALGPVEKELINNNIVVLPGSASAGHSLFFHTTHETQKINLEALVDVYTAQELVKRVGLTPSQVPSALSRFKIHCPAAPVCSDTVKNSPFRTLDGSCNNIHHSTWGKSRTQFQRILLPVYANGVREPRRAKSNNELPSARLVSTSIIRDNNDHVHASNTYWVTQFGQFIDHDITQNVQSKMDNLTDIECCTPKGEFIDEDLVHPECNPIKIPENDPFFSKLGRRCMSFVRSAPARRSDCRLGYAEQMNDNTHFLDASQVYGSDEKHAKLLRSTTDKGRLDVTHKWKLPAGHHKMDLLPPDNSAKDPCTLSKAVSGIDPPKHVKCFNAGDPRSNITPNLAVSHTILLREHNRIVGVLADQNMHLNDEQLYQEARRILIAQMQHITYNEWLPIVIGKSKMEQLGLLPLHSGFSQDYDANVNPSIVNEFAGAAFRFGHSLVQGIHLLFNRERKRTDSIRLSQHFFKSQTVYTPGNLDKFLIGLATQPDQKVDNIVTEELTNHLFEEEGKGFGLDLMSLNIQRGRDHGIPGYNAYRVLCGLKKAHSFDDLHDHISRQLVEKFKSLYESVDDIDLFIAGISEHPVPDALVGPTFQCLIADQFLKLKRGDRYFYDHGGQAGSFTTEQLKEIRKASLARLVCDNSHVKTIQPLLFKAVSNLNPIVDCDSPTIPRLDLAAWKFSSPQVHGENDRAKWHIGDGDVAWLPDCDFPGDDIGNEMIEGEKCGRLCIDTSGCNAFSHHHGRCWLKTIRSTHGRSAANGGVCGFLPWKF</sequence>
<name>A0AAD5KIQ4_9CRUS</name>
<dbReference type="CDD" id="cd09823">
    <property type="entry name" value="peroxinectin_like"/>
    <property type="match status" value="1"/>
</dbReference>
<gene>
    <name evidence="9" type="ORF">GHT06_021132</name>
</gene>
<proteinExistence type="predicted"/>
<evidence type="ECO:0000256" key="2">
    <source>
        <dbReference type="ARBA" id="ARBA00022525"/>
    </source>
</evidence>
<dbReference type="GO" id="GO:0046872">
    <property type="term" value="F:metal ion binding"/>
    <property type="evidence" value="ECO:0007669"/>
    <property type="project" value="UniProtKB-KW"/>
</dbReference>
<feature type="domain" description="Apple" evidence="8">
    <location>
        <begin position="131"/>
        <end position="164"/>
    </location>
</feature>
<dbReference type="InterPro" id="IPR010255">
    <property type="entry name" value="Haem_peroxidase_sf"/>
</dbReference>
<feature type="binding site" description="axial binding residue" evidence="6">
    <location>
        <position position="719"/>
    </location>
    <ligand>
        <name>heme b</name>
        <dbReference type="ChEBI" id="CHEBI:60344"/>
    </ligand>
    <ligandPart>
        <name>Fe</name>
        <dbReference type="ChEBI" id="CHEBI:18248"/>
    </ligandPart>
</feature>
<protein>
    <recommendedName>
        <fullName evidence="8">Apple domain-containing protein</fullName>
    </recommendedName>
</protein>
<keyword evidence="6" id="KW-0479">Metal-binding</keyword>
<dbReference type="GO" id="GO:0004601">
    <property type="term" value="F:peroxidase activity"/>
    <property type="evidence" value="ECO:0007669"/>
    <property type="project" value="UniProtKB-KW"/>
</dbReference>
<evidence type="ECO:0000256" key="6">
    <source>
        <dbReference type="PIRSR" id="PIRSR619791-2"/>
    </source>
</evidence>
<keyword evidence="3" id="KW-0575">Peroxidase</keyword>
<evidence type="ECO:0000256" key="5">
    <source>
        <dbReference type="ARBA" id="ARBA00023180"/>
    </source>
</evidence>
<comment type="subcellular location">
    <subcellularLocation>
        <location evidence="1">Secreted</location>
    </subcellularLocation>
</comment>